<protein>
    <submittedName>
        <fullName evidence="4">Pecanex-like protein</fullName>
    </submittedName>
</protein>
<evidence type="ECO:0000256" key="1">
    <source>
        <dbReference type="SAM" id="MobiDB-lite"/>
    </source>
</evidence>
<dbReference type="Proteomes" id="UP000271087">
    <property type="component" value="Unassembled WGS sequence"/>
</dbReference>
<reference evidence="4" key="1">
    <citation type="submission" date="2016-06" db="UniProtKB">
        <authorList>
            <consortium name="WormBaseParasite"/>
        </authorList>
    </citation>
    <scope>IDENTIFICATION</scope>
</reference>
<proteinExistence type="predicted"/>
<dbReference type="AlphaFoldDB" id="A0A182E8B8"/>
<feature type="region of interest" description="Disordered" evidence="1">
    <location>
        <begin position="1"/>
        <end position="57"/>
    </location>
</feature>
<sequence length="160" mass="17709">MNDSREQEGVHTKEQRERQLEPDENLASKNRKQGVPISKQCASKEDSPDGWGSLSEPRAKMPFTISSAVSSIAVSSISVSTAVQFQFNIEDGFNCLSNSSAGETAMVERKENDSHKRKMLQCNEPRVLSYLINLILSTVDQGLSAVHVYLFGLLTVFKTV</sequence>
<gene>
    <name evidence="2" type="ORF">NOO_LOCUS4273</name>
</gene>
<evidence type="ECO:0000313" key="3">
    <source>
        <dbReference type="Proteomes" id="UP000271087"/>
    </source>
</evidence>
<reference evidence="2 3" key="2">
    <citation type="submission" date="2018-08" db="EMBL/GenBank/DDBJ databases">
        <authorList>
            <person name="Laetsch R D."/>
            <person name="Stevens L."/>
            <person name="Kumar S."/>
            <person name="Blaxter L. M."/>
        </authorList>
    </citation>
    <scope>NUCLEOTIDE SEQUENCE [LARGE SCALE GENOMIC DNA]</scope>
</reference>
<name>A0A182E8B8_ONCOC</name>
<evidence type="ECO:0000313" key="2">
    <source>
        <dbReference type="EMBL" id="VDK72402.1"/>
    </source>
</evidence>
<keyword evidence="3" id="KW-1185">Reference proteome</keyword>
<organism evidence="4">
    <name type="scientific">Onchocerca ochengi</name>
    <name type="common">Filarial nematode worm</name>
    <dbReference type="NCBI Taxonomy" id="42157"/>
    <lineage>
        <taxon>Eukaryota</taxon>
        <taxon>Metazoa</taxon>
        <taxon>Ecdysozoa</taxon>
        <taxon>Nematoda</taxon>
        <taxon>Chromadorea</taxon>
        <taxon>Rhabditida</taxon>
        <taxon>Spirurina</taxon>
        <taxon>Spiruromorpha</taxon>
        <taxon>Filarioidea</taxon>
        <taxon>Onchocercidae</taxon>
        <taxon>Onchocerca</taxon>
    </lineage>
</organism>
<evidence type="ECO:0000313" key="4">
    <source>
        <dbReference type="WBParaSite" id="nOo.2.0.1.t04273-RA"/>
    </source>
</evidence>
<accession>A0A182E8B8</accession>
<dbReference type="WBParaSite" id="nOo.2.0.1.t04273-RA">
    <property type="protein sequence ID" value="nOo.2.0.1.t04273-RA"/>
    <property type="gene ID" value="nOo.2.0.1.g04273"/>
</dbReference>
<feature type="compositionally biased region" description="Basic and acidic residues" evidence="1">
    <location>
        <begin position="1"/>
        <end position="21"/>
    </location>
</feature>
<dbReference type="EMBL" id="UYRW01000936">
    <property type="protein sequence ID" value="VDK72402.1"/>
    <property type="molecule type" value="Genomic_DNA"/>
</dbReference>